<dbReference type="InterPro" id="IPR027417">
    <property type="entry name" value="P-loop_NTPase"/>
</dbReference>
<name>A0A2P0ZKB0_9CAUD</name>
<reference evidence="2" key="1">
    <citation type="submission" date="2018-02" db="EMBL/GenBank/DDBJ databases">
        <authorList>
            <person name="Gaevskaya N.E."/>
            <person name="Tyurina A.V."/>
            <person name="Pogozhova M.P."/>
            <person name="Pisanov R.V."/>
            <person name="Vodopyanov A.S."/>
            <person name="Ivanov S.A."/>
        </authorList>
    </citation>
    <scope>NUCLEOTIDE SEQUENCE [LARGE SCALE GENOMIC DNA]</scope>
</reference>
<evidence type="ECO:0008006" key="3">
    <source>
        <dbReference type="Google" id="ProtNLM"/>
    </source>
</evidence>
<protein>
    <recommendedName>
        <fullName evidence="3">Deoxynucleoside monophosphate kinase</fullName>
    </recommendedName>
</protein>
<organism evidence="1 2">
    <name type="scientific">Vibrio phage Rostov-1</name>
    <dbReference type="NCBI Taxonomy" id="2086639"/>
    <lineage>
        <taxon>Viruses</taxon>
        <taxon>Duplodnaviria</taxon>
        <taxon>Heunggongvirae</taxon>
        <taxon>Uroviricota</taxon>
        <taxon>Caudoviricetes</taxon>
        <taxon>Autographivirales</taxon>
        <taxon>Autotranscriptaviridae</taxon>
        <taxon>Studiervirinae</taxon>
        <taxon>Chatterjeevirus</taxon>
        <taxon>Chatterjeevirus N4</taxon>
    </lineage>
</organism>
<evidence type="ECO:0000313" key="1">
    <source>
        <dbReference type="EMBL" id="AVH85444.1"/>
    </source>
</evidence>
<dbReference type="EMBL" id="MG957431">
    <property type="protein sequence ID" value="AVH85444.1"/>
    <property type="molecule type" value="Genomic_DNA"/>
</dbReference>
<gene>
    <name evidence="1" type="ORF">Rostov1_00051</name>
</gene>
<sequence length="250" mass="29546">MAYRRLCLTLSKRYSILFIGETNMQVISLSALCPQSGKDTLADFIETIEGINVRRIAFGDALRDEIISHFNTTGATFYPSDVKQMLLRPAKDVEHEAFSINKLRISPYRDFMKAYVKWSPEEITKPRSLRYHLQRYGNDFTKDHMKYKLRWVDEVQLKLDDWKSRGQVDLVVVTDTRAPEEFEMLKKEFDASTFLIRREGFPVSEHEVKRVPHPIEEYAKNFKYDWELTNVYGDKSHMQADFMNIMNNYM</sequence>
<proteinExistence type="predicted"/>
<accession>A0A2P0ZKB0</accession>
<dbReference type="Proteomes" id="UP000240642">
    <property type="component" value="Genome"/>
</dbReference>
<evidence type="ECO:0000313" key="2">
    <source>
        <dbReference type="Proteomes" id="UP000240642"/>
    </source>
</evidence>
<dbReference type="Gene3D" id="3.40.50.300">
    <property type="entry name" value="P-loop containing nucleotide triphosphate hydrolases"/>
    <property type="match status" value="1"/>
</dbReference>